<dbReference type="InterPro" id="IPR036271">
    <property type="entry name" value="Tet_transcr_reg_TetR-rel_C_sf"/>
</dbReference>
<comment type="caution">
    <text evidence="6">The sequence shown here is derived from an EMBL/GenBank/DDBJ whole genome shotgun (WGS) entry which is preliminary data.</text>
</comment>
<organism evidence="6 7">
    <name type="scientific">Streptomyces triticagri</name>
    <dbReference type="NCBI Taxonomy" id="2293568"/>
    <lineage>
        <taxon>Bacteria</taxon>
        <taxon>Bacillati</taxon>
        <taxon>Actinomycetota</taxon>
        <taxon>Actinomycetes</taxon>
        <taxon>Kitasatosporales</taxon>
        <taxon>Streptomycetaceae</taxon>
        <taxon>Streptomyces</taxon>
    </lineage>
</organism>
<dbReference type="GO" id="GO:0000976">
    <property type="term" value="F:transcription cis-regulatory region binding"/>
    <property type="evidence" value="ECO:0007669"/>
    <property type="project" value="TreeGrafter"/>
</dbReference>
<protein>
    <submittedName>
        <fullName evidence="6">TetR/AcrR family transcriptional regulator</fullName>
    </submittedName>
</protein>
<dbReference type="InterPro" id="IPR050109">
    <property type="entry name" value="HTH-type_TetR-like_transc_reg"/>
</dbReference>
<keyword evidence="7" id="KW-1185">Reference proteome</keyword>
<keyword evidence="2 4" id="KW-0238">DNA-binding</keyword>
<name>A0A372M1V8_9ACTN</name>
<evidence type="ECO:0000256" key="4">
    <source>
        <dbReference type="PROSITE-ProRule" id="PRU00335"/>
    </source>
</evidence>
<proteinExistence type="predicted"/>
<dbReference type="PROSITE" id="PS50977">
    <property type="entry name" value="HTH_TETR_2"/>
    <property type="match status" value="1"/>
</dbReference>
<feature type="DNA-binding region" description="H-T-H motif" evidence="4">
    <location>
        <begin position="29"/>
        <end position="48"/>
    </location>
</feature>
<evidence type="ECO:0000256" key="1">
    <source>
        <dbReference type="ARBA" id="ARBA00023015"/>
    </source>
</evidence>
<feature type="domain" description="HTH tetR-type" evidence="5">
    <location>
        <begin position="6"/>
        <end position="66"/>
    </location>
</feature>
<evidence type="ECO:0000256" key="3">
    <source>
        <dbReference type="ARBA" id="ARBA00023163"/>
    </source>
</evidence>
<dbReference type="SUPFAM" id="SSF46689">
    <property type="entry name" value="Homeodomain-like"/>
    <property type="match status" value="1"/>
</dbReference>
<dbReference type="SUPFAM" id="SSF48498">
    <property type="entry name" value="Tetracyclin repressor-like, C-terminal domain"/>
    <property type="match status" value="1"/>
</dbReference>
<dbReference type="InterPro" id="IPR009057">
    <property type="entry name" value="Homeodomain-like_sf"/>
</dbReference>
<gene>
    <name evidence="6" type="ORF">DY218_22795</name>
</gene>
<evidence type="ECO:0000313" key="6">
    <source>
        <dbReference type="EMBL" id="RFU84485.1"/>
    </source>
</evidence>
<dbReference type="Gene3D" id="1.10.10.60">
    <property type="entry name" value="Homeodomain-like"/>
    <property type="match status" value="1"/>
</dbReference>
<dbReference type="RefSeq" id="WP_128557971.1">
    <property type="nucleotide sequence ID" value="NZ_QUAK01000120.1"/>
</dbReference>
<keyword evidence="3" id="KW-0804">Transcription</keyword>
<accession>A0A372M1V8</accession>
<dbReference type="InterPro" id="IPR025996">
    <property type="entry name" value="MT1864/Rv1816-like_C"/>
</dbReference>
<reference evidence="6 7" key="1">
    <citation type="submission" date="2018-08" db="EMBL/GenBank/DDBJ databases">
        <title>Isolation, diversity and antifungal activity of Actinobacteria from wheat.</title>
        <authorList>
            <person name="Han C."/>
        </authorList>
    </citation>
    <scope>NUCLEOTIDE SEQUENCE [LARGE SCALE GENOMIC DNA]</scope>
    <source>
        <strain evidence="6 7">NEAU-YY421</strain>
    </source>
</reference>
<dbReference type="OrthoDB" id="71867at2"/>
<evidence type="ECO:0000259" key="5">
    <source>
        <dbReference type="PROSITE" id="PS50977"/>
    </source>
</evidence>
<dbReference type="EMBL" id="QUAK01000120">
    <property type="protein sequence ID" value="RFU84485.1"/>
    <property type="molecule type" value="Genomic_DNA"/>
</dbReference>
<dbReference type="PANTHER" id="PTHR30055:SF239">
    <property type="entry name" value="TRANSCRIPTIONAL REGULATORY PROTEIN"/>
    <property type="match status" value="1"/>
</dbReference>
<dbReference type="AlphaFoldDB" id="A0A372M1V8"/>
<dbReference type="Proteomes" id="UP000263094">
    <property type="component" value="Unassembled WGS sequence"/>
</dbReference>
<dbReference type="Pfam" id="PF13305">
    <property type="entry name" value="TetR_C_33"/>
    <property type="match status" value="1"/>
</dbReference>
<dbReference type="PANTHER" id="PTHR30055">
    <property type="entry name" value="HTH-TYPE TRANSCRIPTIONAL REGULATOR RUTR"/>
    <property type="match status" value="1"/>
</dbReference>
<dbReference type="GO" id="GO:0003700">
    <property type="term" value="F:DNA-binding transcription factor activity"/>
    <property type="evidence" value="ECO:0007669"/>
    <property type="project" value="TreeGrafter"/>
</dbReference>
<dbReference type="Gene3D" id="1.10.357.10">
    <property type="entry name" value="Tetracycline Repressor, domain 2"/>
    <property type="match status" value="1"/>
</dbReference>
<evidence type="ECO:0000313" key="7">
    <source>
        <dbReference type="Proteomes" id="UP000263094"/>
    </source>
</evidence>
<sequence>MPTPERTSVEAIVRAARDILESQGPARLTMQAVADRVGVRAPSLYKRVRNRDSLVRLVTEATLLDLEQQLRAVPAAPDPRETLCELLRAFRAFAHTRPAAYHLLFVNAPEESRPDPALFARVAAPVLQVAGELAGSADALEAARTITAWAHGFISMELAAAFNLGGDVDRAYEYGMAQLAAALARSA</sequence>
<dbReference type="Pfam" id="PF00440">
    <property type="entry name" value="TetR_N"/>
    <property type="match status" value="1"/>
</dbReference>
<evidence type="ECO:0000256" key="2">
    <source>
        <dbReference type="ARBA" id="ARBA00023125"/>
    </source>
</evidence>
<dbReference type="InterPro" id="IPR001647">
    <property type="entry name" value="HTH_TetR"/>
</dbReference>
<keyword evidence="1" id="KW-0805">Transcription regulation</keyword>